<dbReference type="SMART" id="SM00448">
    <property type="entry name" value="REC"/>
    <property type="match status" value="1"/>
</dbReference>
<reference evidence="4 5" key="1">
    <citation type="submission" date="2017-04" db="EMBL/GenBank/DDBJ databases">
        <authorList>
            <person name="Afonso C.L."/>
            <person name="Miller P.J."/>
            <person name="Scott M.A."/>
            <person name="Spackman E."/>
            <person name="Goraichik I."/>
            <person name="Dimitrov K.M."/>
            <person name="Suarez D.L."/>
            <person name="Swayne D.E."/>
        </authorList>
    </citation>
    <scope>NUCLEOTIDE SEQUENCE [LARGE SCALE GENOMIC DNA]</scope>
    <source>
        <strain evidence="4 5">CGMCC 1.12708</strain>
    </source>
</reference>
<dbReference type="PANTHER" id="PTHR37299">
    <property type="entry name" value="TRANSCRIPTIONAL REGULATOR-RELATED"/>
    <property type="match status" value="1"/>
</dbReference>
<dbReference type="EMBL" id="FWXS01000004">
    <property type="protein sequence ID" value="SMC61014.1"/>
    <property type="molecule type" value="Genomic_DNA"/>
</dbReference>
<name>A0A1W2AK70_9FLAO</name>
<proteinExistence type="predicted"/>
<dbReference type="Gene3D" id="3.40.50.2300">
    <property type="match status" value="1"/>
</dbReference>
<dbReference type="InterPro" id="IPR011006">
    <property type="entry name" value="CheY-like_superfamily"/>
</dbReference>
<dbReference type="PANTHER" id="PTHR37299:SF1">
    <property type="entry name" value="STAGE 0 SPORULATION PROTEIN A HOMOLOG"/>
    <property type="match status" value="1"/>
</dbReference>
<evidence type="ECO:0000259" key="2">
    <source>
        <dbReference type="PROSITE" id="PS50110"/>
    </source>
</evidence>
<sequence>MIKVIIVDDEKHAIITLKHLLQKFEDVEILDTIQDSSKAKAIIDEKKPDLLLLDIEMPILNGFELLQQFEDLHFKVIFTTAYDQYAIKALKINALDYLLKPIDSDELRNALDKYLTNDIFTSSEQIAQLSQFNISQMSETLALSTHKGLVFIKIKDIMYFEADGSYTHVFMNDGYQHLVSKSLSNFEEVLQDNPLFFRSHKSNLVNLNFIKQYIRGEGGELIMQNDKSIVLSRNKKQEFLNLFKKI</sequence>
<keyword evidence="5" id="KW-1185">Reference proteome</keyword>
<evidence type="ECO:0000256" key="1">
    <source>
        <dbReference type="PROSITE-ProRule" id="PRU00169"/>
    </source>
</evidence>
<dbReference type="STRING" id="1434700.SAMN06296427_104236"/>
<gene>
    <name evidence="4" type="ORF">SAMN06296427_104236</name>
</gene>
<dbReference type="Pfam" id="PF00072">
    <property type="entry name" value="Response_reg"/>
    <property type="match status" value="1"/>
</dbReference>
<feature type="modified residue" description="4-aspartylphosphate" evidence="1">
    <location>
        <position position="54"/>
    </location>
</feature>
<dbReference type="InterPro" id="IPR001789">
    <property type="entry name" value="Sig_transdc_resp-reg_receiver"/>
</dbReference>
<organism evidence="4 5">
    <name type="scientific">Moheibacter sediminis</name>
    <dbReference type="NCBI Taxonomy" id="1434700"/>
    <lineage>
        <taxon>Bacteria</taxon>
        <taxon>Pseudomonadati</taxon>
        <taxon>Bacteroidota</taxon>
        <taxon>Flavobacteriia</taxon>
        <taxon>Flavobacteriales</taxon>
        <taxon>Weeksellaceae</taxon>
        <taxon>Moheibacter</taxon>
    </lineage>
</organism>
<dbReference type="PROSITE" id="PS50110">
    <property type="entry name" value="RESPONSE_REGULATORY"/>
    <property type="match status" value="1"/>
</dbReference>
<dbReference type="InterPro" id="IPR007492">
    <property type="entry name" value="LytTR_DNA-bd_dom"/>
</dbReference>
<dbReference type="InterPro" id="IPR046947">
    <property type="entry name" value="LytR-like"/>
</dbReference>
<dbReference type="Proteomes" id="UP000192393">
    <property type="component" value="Unassembled WGS sequence"/>
</dbReference>
<dbReference type="PROSITE" id="PS50930">
    <property type="entry name" value="HTH_LYTTR"/>
    <property type="match status" value="1"/>
</dbReference>
<dbReference type="SUPFAM" id="SSF52172">
    <property type="entry name" value="CheY-like"/>
    <property type="match status" value="1"/>
</dbReference>
<evidence type="ECO:0000259" key="3">
    <source>
        <dbReference type="PROSITE" id="PS50930"/>
    </source>
</evidence>
<feature type="domain" description="Response regulatory" evidence="2">
    <location>
        <begin position="3"/>
        <end position="115"/>
    </location>
</feature>
<evidence type="ECO:0000313" key="4">
    <source>
        <dbReference type="EMBL" id="SMC61014.1"/>
    </source>
</evidence>
<dbReference type="RefSeq" id="WP_084017145.1">
    <property type="nucleotide sequence ID" value="NZ_FWXS01000004.1"/>
</dbReference>
<dbReference type="Gene3D" id="2.40.50.1020">
    <property type="entry name" value="LytTr DNA-binding domain"/>
    <property type="match status" value="1"/>
</dbReference>
<accession>A0A1W2AK70</accession>
<dbReference type="GO" id="GO:0000156">
    <property type="term" value="F:phosphorelay response regulator activity"/>
    <property type="evidence" value="ECO:0007669"/>
    <property type="project" value="InterPro"/>
</dbReference>
<dbReference type="SMART" id="SM00850">
    <property type="entry name" value="LytTR"/>
    <property type="match status" value="1"/>
</dbReference>
<dbReference type="AlphaFoldDB" id="A0A1W2AK70"/>
<dbReference type="GO" id="GO:0003677">
    <property type="term" value="F:DNA binding"/>
    <property type="evidence" value="ECO:0007669"/>
    <property type="project" value="InterPro"/>
</dbReference>
<dbReference type="OrthoDB" id="2168082at2"/>
<dbReference type="Pfam" id="PF04397">
    <property type="entry name" value="LytTR"/>
    <property type="match status" value="1"/>
</dbReference>
<keyword evidence="1" id="KW-0597">Phosphoprotein</keyword>
<protein>
    <submittedName>
        <fullName evidence="4">Two component transcriptional regulator, LytTR family</fullName>
    </submittedName>
</protein>
<evidence type="ECO:0000313" key="5">
    <source>
        <dbReference type="Proteomes" id="UP000192393"/>
    </source>
</evidence>
<feature type="domain" description="HTH LytTR-type" evidence="3">
    <location>
        <begin position="141"/>
        <end position="245"/>
    </location>
</feature>